<keyword evidence="8" id="KW-0449">Lipoprotein</keyword>
<comment type="similarity">
    <text evidence="1 7">Belongs to the Lgt family.</text>
</comment>
<comment type="pathway">
    <text evidence="7">Protein modification; lipoprotein biosynthesis (diacylglyceryl transfer).</text>
</comment>
<feature type="transmembrane region" description="Helical" evidence="7">
    <location>
        <begin position="237"/>
        <end position="255"/>
    </location>
</feature>
<dbReference type="UniPathway" id="UPA00664"/>
<dbReference type="PANTHER" id="PTHR30589">
    <property type="entry name" value="PROLIPOPROTEIN DIACYLGLYCERYL TRANSFERASE"/>
    <property type="match status" value="1"/>
</dbReference>
<evidence type="ECO:0000313" key="8">
    <source>
        <dbReference type="EMBL" id="CAA9559145.1"/>
    </source>
</evidence>
<keyword evidence="5 7" id="KW-1133">Transmembrane helix</keyword>
<feature type="transmembrane region" description="Helical" evidence="7">
    <location>
        <begin position="88"/>
        <end position="108"/>
    </location>
</feature>
<evidence type="ECO:0000256" key="7">
    <source>
        <dbReference type="HAMAP-Rule" id="MF_01147"/>
    </source>
</evidence>
<feature type="transmembrane region" description="Helical" evidence="7">
    <location>
        <begin position="17"/>
        <end position="36"/>
    </location>
</feature>
<name>A0A6J4UVG8_9BACT</name>
<dbReference type="GO" id="GO:0008961">
    <property type="term" value="F:phosphatidylglycerol-prolipoprotein diacylglyceryl transferase activity"/>
    <property type="evidence" value="ECO:0007669"/>
    <property type="project" value="UniProtKB-UniRule"/>
</dbReference>
<feature type="binding site" evidence="7">
    <location>
        <position position="134"/>
    </location>
    <ligand>
        <name>a 1,2-diacyl-sn-glycero-3-phospho-(1'-sn-glycerol)</name>
        <dbReference type="ChEBI" id="CHEBI:64716"/>
    </ligand>
</feature>
<dbReference type="Pfam" id="PF01790">
    <property type="entry name" value="LGT"/>
    <property type="match status" value="1"/>
</dbReference>
<sequence>MPTLGDPTAFALGPLEIRWYALFILAGIASAIFLSYRLASARGVDPEFLLDIAPWVVFLSIAGARLYYVGLEWTYFSDHLGEAINIRSGGLSIHGALLVGIPTVWALCRRNRQPFLAWADLIVVGLAVGQAIGRWGNWANQEAFGTPTNLPWAVTIDPARRPAGYEQFATFHPAFLYESIANGLNALALSWLVLRIPRSPRLKDGDVLGVYLIAYGIVRLLIERIRTDSLLIGPLPAAYWLSFALILAGGGLLIANRTFTREGAPAARDPV</sequence>
<keyword evidence="3 7" id="KW-0808">Transferase</keyword>
<gene>
    <name evidence="7" type="primary">lgt</name>
    <name evidence="8" type="ORF">AVDCRST_MAG87-1434</name>
</gene>
<keyword evidence="6 7" id="KW-0472">Membrane</keyword>
<comment type="catalytic activity">
    <reaction evidence="7">
        <text>L-cysteinyl-[prolipoprotein] + a 1,2-diacyl-sn-glycero-3-phospho-(1'-sn-glycerol) = an S-1,2-diacyl-sn-glyceryl-L-cysteinyl-[prolipoprotein] + sn-glycerol 1-phosphate + H(+)</text>
        <dbReference type="Rhea" id="RHEA:56712"/>
        <dbReference type="Rhea" id="RHEA-COMP:14679"/>
        <dbReference type="Rhea" id="RHEA-COMP:14680"/>
        <dbReference type="ChEBI" id="CHEBI:15378"/>
        <dbReference type="ChEBI" id="CHEBI:29950"/>
        <dbReference type="ChEBI" id="CHEBI:57685"/>
        <dbReference type="ChEBI" id="CHEBI:64716"/>
        <dbReference type="ChEBI" id="CHEBI:140658"/>
        <dbReference type="EC" id="2.5.1.145"/>
    </reaction>
</comment>
<evidence type="ECO:0000256" key="4">
    <source>
        <dbReference type="ARBA" id="ARBA00022692"/>
    </source>
</evidence>
<comment type="function">
    <text evidence="7">Catalyzes the transfer of the diacylglyceryl group from phosphatidylglycerol to the sulfhydryl group of the N-terminal cysteine of a prolipoprotein, the first step in the formation of mature lipoproteins.</text>
</comment>
<dbReference type="PROSITE" id="PS01311">
    <property type="entry name" value="LGT"/>
    <property type="match status" value="1"/>
</dbReference>
<feature type="transmembrane region" description="Helical" evidence="7">
    <location>
        <begin position="115"/>
        <end position="133"/>
    </location>
</feature>
<dbReference type="NCBIfam" id="TIGR00544">
    <property type="entry name" value="lgt"/>
    <property type="match status" value="1"/>
</dbReference>
<comment type="subcellular location">
    <subcellularLocation>
        <location evidence="7">Cell membrane</location>
        <topology evidence="7">Multi-pass membrane protein</topology>
    </subcellularLocation>
</comment>
<proteinExistence type="inferred from homology"/>
<dbReference type="GO" id="GO:0005886">
    <property type="term" value="C:plasma membrane"/>
    <property type="evidence" value="ECO:0007669"/>
    <property type="project" value="UniProtKB-SubCell"/>
</dbReference>
<dbReference type="PANTHER" id="PTHR30589:SF0">
    <property type="entry name" value="PHOSPHATIDYLGLYCEROL--PROLIPOPROTEIN DIACYLGLYCERYL TRANSFERASE"/>
    <property type="match status" value="1"/>
</dbReference>
<organism evidence="8">
    <name type="scientific">uncultured Thermomicrobiales bacterium</name>
    <dbReference type="NCBI Taxonomy" id="1645740"/>
    <lineage>
        <taxon>Bacteria</taxon>
        <taxon>Pseudomonadati</taxon>
        <taxon>Thermomicrobiota</taxon>
        <taxon>Thermomicrobia</taxon>
        <taxon>Thermomicrobiales</taxon>
        <taxon>environmental samples</taxon>
    </lineage>
</organism>
<evidence type="ECO:0000256" key="6">
    <source>
        <dbReference type="ARBA" id="ARBA00023136"/>
    </source>
</evidence>
<dbReference type="GO" id="GO:0042158">
    <property type="term" value="P:lipoprotein biosynthetic process"/>
    <property type="evidence" value="ECO:0007669"/>
    <property type="project" value="UniProtKB-UniRule"/>
</dbReference>
<reference evidence="8" key="1">
    <citation type="submission" date="2020-02" db="EMBL/GenBank/DDBJ databases">
        <authorList>
            <person name="Meier V. D."/>
        </authorList>
    </citation>
    <scope>NUCLEOTIDE SEQUENCE</scope>
    <source>
        <strain evidence="8">AVDCRST_MAG87</strain>
    </source>
</reference>
<evidence type="ECO:0000256" key="2">
    <source>
        <dbReference type="ARBA" id="ARBA00022475"/>
    </source>
</evidence>
<dbReference type="EC" id="2.5.1.145" evidence="7"/>
<feature type="transmembrane region" description="Helical" evidence="7">
    <location>
        <begin position="48"/>
        <end position="68"/>
    </location>
</feature>
<dbReference type="AlphaFoldDB" id="A0A6J4UVG8"/>
<accession>A0A6J4UVG8</accession>
<feature type="transmembrane region" description="Helical" evidence="7">
    <location>
        <begin position="174"/>
        <end position="194"/>
    </location>
</feature>
<keyword evidence="4 7" id="KW-0812">Transmembrane</keyword>
<dbReference type="EMBL" id="CADCWJ010000322">
    <property type="protein sequence ID" value="CAA9559145.1"/>
    <property type="molecule type" value="Genomic_DNA"/>
</dbReference>
<dbReference type="InterPro" id="IPR001640">
    <property type="entry name" value="Lgt"/>
</dbReference>
<dbReference type="HAMAP" id="MF_01147">
    <property type="entry name" value="Lgt"/>
    <property type="match status" value="1"/>
</dbReference>
<protein>
    <recommendedName>
        <fullName evidence="7">Phosphatidylglycerol--prolipoprotein diacylglyceryl transferase</fullName>
        <ecNumber evidence="7">2.5.1.145</ecNumber>
    </recommendedName>
</protein>
<feature type="transmembrane region" description="Helical" evidence="7">
    <location>
        <begin position="206"/>
        <end position="222"/>
    </location>
</feature>
<keyword evidence="2 7" id="KW-1003">Cell membrane</keyword>
<evidence type="ECO:0000256" key="5">
    <source>
        <dbReference type="ARBA" id="ARBA00022989"/>
    </source>
</evidence>
<evidence type="ECO:0000256" key="1">
    <source>
        <dbReference type="ARBA" id="ARBA00007150"/>
    </source>
</evidence>
<evidence type="ECO:0000256" key="3">
    <source>
        <dbReference type="ARBA" id="ARBA00022679"/>
    </source>
</evidence>